<keyword evidence="5 7" id="KW-1133">Transmembrane helix</keyword>
<dbReference type="GO" id="GO:0005524">
    <property type="term" value="F:ATP binding"/>
    <property type="evidence" value="ECO:0007669"/>
    <property type="project" value="UniProtKB-KW"/>
</dbReference>
<feature type="transmembrane region" description="Helical" evidence="7">
    <location>
        <begin position="27"/>
        <end position="50"/>
    </location>
</feature>
<organism evidence="9 10">
    <name type="scientific">Actinospica acidithermotolerans</name>
    <dbReference type="NCBI Taxonomy" id="2828514"/>
    <lineage>
        <taxon>Bacteria</taxon>
        <taxon>Bacillati</taxon>
        <taxon>Actinomycetota</taxon>
        <taxon>Actinomycetes</taxon>
        <taxon>Catenulisporales</taxon>
        <taxon>Actinospicaceae</taxon>
        <taxon>Actinospica</taxon>
    </lineage>
</organism>
<keyword evidence="4 9" id="KW-0067">ATP-binding</keyword>
<dbReference type="SMART" id="SM00382">
    <property type="entry name" value="AAA"/>
    <property type="match status" value="1"/>
</dbReference>
<keyword evidence="2 7" id="KW-0812">Transmembrane</keyword>
<dbReference type="Gene3D" id="3.40.50.300">
    <property type="entry name" value="P-loop containing nucleotide triphosphate hydrolases"/>
    <property type="match status" value="1"/>
</dbReference>
<evidence type="ECO:0000259" key="8">
    <source>
        <dbReference type="PROSITE" id="PS50893"/>
    </source>
</evidence>
<evidence type="ECO:0000256" key="4">
    <source>
        <dbReference type="ARBA" id="ARBA00022840"/>
    </source>
</evidence>
<gene>
    <name evidence="9" type="ORF">KDK95_08520</name>
</gene>
<name>A0A941E9K0_9ACTN</name>
<dbReference type="Proteomes" id="UP000676325">
    <property type="component" value="Unassembled WGS sequence"/>
</dbReference>
<dbReference type="InterPro" id="IPR003439">
    <property type="entry name" value="ABC_transporter-like_ATP-bd"/>
</dbReference>
<evidence type="ECO:0000256" key="1">
    <source>
        <dbReference type="ARBA" id="ARBA00004651"/>
    </source>
</evidence>
<keyword evidence="3" id="KW-0547">Nucleotide-binding</keyword>
<dbReference type="AlphaFoldDB" id="A0A941E9K0"/>
<dbReference type="InterPro" id="IPR036640">
    <property type="entry name" value="ABC1_TM_sf"/>
</dbReference>
<dbReference type="Gene3D" id="1.20.1560.10">
    <property type="entry name" value="ABC transporter type 1, transmembrane domain"/>
    <property type="match status" value="1"/>
</dbReference>
<comment type="caution">
    <text evidence="9">The sequence shown here is derived from an EMBL/GenBank/DDBJ whole genome shotgun (WGS) entry which is preliminary data.</text>
</comment>
<feature type="transmembrane region" description="Helical" evidence="7">
    <location>
        <begin position="62"/>
        <end position="78"/>
    </location>
</feature>
<feature type="domain" description="ABC transporter" evidence="8">
    <location>
        <begin position="346"/>
        <end position="587"/>
    </location>
</feature>
<feature type="transmembrane region" description="Helical" evidence="7">
    <location>
        <begin position="154"/>
        <end position="181"/>
    </location>
</feature>
<keyword evidence="6 7" id="KW-0472">Membrane</keyword>
<dbReference type="Pfam" id="PF00005">
    <property type="entry name" value="ABC_tran"/>
    <property type="match status" value="1"/>
</dbReference>
<dbReference type="PANTHER" id="PTHR43394">
    <property type="entry name" value="ATP-DEPENDENT PERMEASE MDL1, MITOCHONDRIAL"/>
    <property type="match status" value="1"/>
</dbReference>
<dbReference type="RefSeq" id="WP_212517492.1">
    <property type="nucleotide sequence ID" value="NZ_JAGSOH010000016.1"/>
</dbReference>
<proteinExistence type="predicted"/>
<feature type="transmembrane region" description="Helical" evidence="7">
    <location>
        <begin position="250"/>
        <end position="273"/>
    </location>
</feature>
<dbReference type="InterPro" id="IPR027417">
    <property type="entry name" value="P-loop_NTPase"/>
</dbReference>
<evidence type="ECO:0000313" key="9">
    <source>
        <dbReference type="EMBL" id="MBR7826342.1"/>
    </source>
</evidence>
<protein>
    <submittedName>
        <fullName evidence="9">ABC transporter ATP-binding protein</fullName>
    </submittedName>
</protein>
<comment type="subcellular location">
    <subcellularLocation>
        <location evidence="1">Cell membrane</location>
        <topology evidence="1">Multi-pass membrane protein</topology>
    </subcellularLocation>
</comment>
<dbReference type="GO" id="GO:0005886">
    <property type="term" value="C:plasma membrane"/>
    <property type="evidence" value="ECO:0007669"/>
    <property type="project" value="UniProtKB-SubCell"/>
</dbReference>
<evidence type="ECO:0000256" key="2">
    <source>
        <dbReference type="ARBA" id="ARBA00022692"/>
    </source>
</evidence>
<keyword evidence="10" id="KW-1185">Reference proteome</keyword>
<sequence>MRTWAVWRDNAAVWREIFGVCWRRSRVLFLSVCICMALDTFAIAGIGLALRAVVTGTTESRGALIVLGAAGAAFGYAADVTFSELTFSMRINLCELVAREHYDRQIQLAAMGIEGIEHLEQTEYLDKLTSLEQTWAIGQSAWSAVEAFALVARLFLVLGLLGSISPVLLVILVAGVVPLYFEQRSRTVIQAADEARSQDKRLQRRLFEILTGGATGKEVRVAGTSAHLVRLQREAAERSERVWLRANLEAGFLGALGWSIFVAAFVAGLAVVVDDAAHNPAHLGDIVLTITVGTQLRSLVQNAVRASTNTGGSGRILEPYRWLRAYQAEHVSAATNPAPDGLREGITFEDVTFTYANSGHPALAGLSVHLPAGSIVAIVGEYGSGKTTIVKLLEKMYRPTSGRILVDGVDLATIDTRAWRSSTAAAFQDFGRYQSTFAQAIALGDLEHPERLAEAVAHADAQSLVDRLPDGLDTQLGRAFDGVDLSEGQWQKLALARASMRQAPLLFVLDEPTASLDAPSEHAIFERYMERARAIAPGGITVIVSHRFSTVAGADLILVLDKGRLADAGTHEELLAASPTYAALYSLQQTAYAGP</sequence>
<evidence type="ECO:0000313" key="10">
    <source>
        <dbReference type="Proteomes" id="UP000676325"/>
    </source>
</evidence>
<dbReference type="InterPro" id="IPR039421">
    <property type="entry name" value="Type_1_exporter"/>
</dbReference>
<dbReference type="InterPro" id="IPR003593">
    <property type="entry name" value="AAA+_ATPase"/>
</dbReference>
<dbReference type="EMBL" id="JAGSOH010000016">
    <property type="protein sequence ID" value="MBR7826342.1"/>
    <property type="molecule type" value="Genomic_DNA"/>
</dbReference>
<reference evidence="9" key="1">
    <citation type="submission" date="2021-04" db="EMBL/GenBank/DDBJ databases">
        <title>Genome based classification of Actinospica acidithermotolerans sp. nov., an actinobacterium isolated from an Indonesian hot spring.</title>
        <authorList>
            <person name="Kusuma A.B."/>
            <person name="Putra K.E."/>
            <person name="Nafisah S."/>
            <person name="Loh J."/>
            <person name="Nouioui I."/>
            <person name="Goodfellow M."/>
        </authorList>
    </citation>
    <scope>NUCLEOTIDE SEQUENCE</scope>
    <source>
        <strain evidence="9">MGRD01-02</strain>
    </source>
</reference>
<dbReference type="PANTHER" id="PTHR43394:SF1">
    <property type="entry name" value="ATP-BINDING CASSETTE SUB-FAMILY B MEMBER 10, MITOCHONDRIAL"/>
    <property type="match status" value="1"/>
</dbReference>
<evidence type="ECO:0000256" key="5">
    <source>
        <dbReference type="ARBA" id="ARBA00022989"/>
    </source>
</evidence>
<dbReference type="GO" id="GO:0016887">
    <property type="term" value="F:ATP hydrolysis activity"/>
    <property type="evidence" value="ECO:0007669"/>
    <property type="project" value="InterPro"/>
</dbReference>
<dbReference type="GO" id="GO:0015421">
    <property type="term" value="F:ABC-type oligopeptide transporter activity"/>
    <property type="evidence" value="ECO:0007669"/>
    <property type="project" value="TreeGrafter"/>
</dbReference>
<evidence type="ECO:0000256" key="3">
    <source>
        <dbReference type="ARBA" id="ARBA00022741"/>
    </source>
</evidence>
<dbReference type="PROSITE" id="PS50893">
    <property type="entry name" value="ABC_TRANSPORTER_2"/>
    <property type="match status" value="1"/>
</dbReference>
<evidence type="ECO:0000256" key="7">
    <source>
        <dbReference type="SAM" id="Phobius"/>
    </source>
</evidence>
<evidence type="ECO:0000256" key="6">
    <source>
        <dbReference type="ARBA" id="ARBA00023136"/>
    </source>
</evidence>
<dbReference type="SUPFAM" id="SSF90123">
    <property type="entry name" value="ABC transporter transmembrane region"/>
    <property type="match status" value="1"/>
</dbReference>
<accession>A0A941E9K0</accession>
<dbReference type="SUPFAM" id="SSF52540">
    <property type="entry name" value="P-loop containing nucleoside triphosphate hydrolases"/>
    <property type="match status" value="1"/>
</dbReference>